<dbReference type="RefSeq" id="WP_106747452.1">
    <property type="nucleotide sequence ID" value="NZ_CP027668.1"/>
</dbReference>
<gene>
    <name evidence="1" type="ORF">C6569_03050</name>
</gene>
<dbReference type="KEGG" id="phr:C6569_03050"/>
<protein>
    <submittedName>
        <fullName evidence="1">Uncharacterized protein</fullName>
    </submittedName>
</protein>
<dbReference type="AlphaFoldDB" id="A0A2S0N7J1"/>
<accession>A0A2S0N7J1</accession>
<sequence>MIDRFLSEDLLRALDAFIAEQHPGLSRYDALRLAFHDWAARHGYLDASLEESEIFPAGGRAVVSRSDHKEAGCMLDRFIHDSRPADGSHPDGRTPQGE</sequence>
<dbReference type="EMBL" id="CP027668">
    <property type="protein sequence ID" value="AVO44122.1"/>
    <property type="molecule type" value="Genomic_DNA"/>
</dbReference>
<proteinExistence type="predicted"/>
<evidence type="ECO:0000313" key="1">
    <source>
        <dbReference type="EMBL" id="AVO44122.1"/>
    </source>
</evidence>
<evidence type="ECO:0000313" key="2">
    <source>
        <dbReference type="Proteomes" id="UP000237889"/>
    </source>
</evidence>
<keyword evidence="2" id="KW-1185">Reference proteome</keyword>
<dbReference type="OrthoDB" id="8450163at2"/>
<organism evidence="1 2">
    <name type="scientific">Phreatobacter cathodiphilus</name>
    <dbReference type="NCBI Taxonomy" id="1868589"/>
    <lineage>
        <taxon>Bacteria</taxon>
        <taxon>Pseudomonadati</taxon>
        <taxon>Pseudomonadota</taxon>
        <taxon>Alphaproteobacteria</taxon>
        <taxon>Hyphomicrobiales</taxon>
        <taxon>Phreatobacteraceae</taxon>
        <taxon>Phreatobacter</taxon>
    </lineage>
</organism>
<dbReference type="Proteomes" id="UP000237889">
    <property type="component" value="Chromosome"/>
</dbReference>
<name>A0A2S0N7J1_9HYPH</name>
<reference evidence="1 2" key="1">
    <citation type="submission" date="2018-03" db="EMBL/GenBank/DDBJ databases">
        <title>Genome sequencing of Phreatobacter sp.</title>
        <authorList>
            <person name="Kim S.-J."/>
            <person name="Heo J."/>
            <person name="Kwon S.-W."/>
        </authorList>
    </citation>
    <scope>NUCLEOTIDE SEQUENCE [LARGE SCALE GENOMIC DNA]</scope>
    <source>
        <strain evidence="1 2">S-12</strain>
    </source>
</reference>